<dbReference type="AlphaFoldDB" id="A0A1E2VBJ5"/>
<dbReference type="InterPro" id="IPR013785">
    <property type="entry name" value="Aldolase_TIM"/>
</dbReference>
<dbReference type="InterPro" id="IPR019940">
    <property type="entry name" value="CofH_family"/>
</dbReference>
<evidence type="ECO:0000256" key="3">
    <source>
        <dbReference type="ARBA" id="ARBA00022485"/>
    </source>
</evidence>
<dbReference type="PIRSF" id="PIRSF004762">
    <property type="entry name" value="CHP00423"/>
    <property type="match status" value="1"/>
</dbReference>
<dbReference type="InterPro" id="IPR007197">
    <property type="entry name" value="rSAM"/>
</dbReference>
<comment type="caution">
    <text evidence="14">The sequence shown here is derived from an EMBL/GenBank/DDBJ whole genome shotgun (WGS) entry which is preliminary data.</text>
</comment>
<dbReference type="HAMAP" id="MF_01612">
    <property type="entry name" value="FO_synth_sub2"/>
    <property type="match status" value="1"/>
</dbReference>
<comment type="pathway">
    <text evidence="1">Cofactor biosynthesis; coenzyme F0 biosynthesis.</text>
</comment>
<feature type="region of interest" description="Disordered" evidence="12">
    <location>
        <begin position="1"/>
        <end position="21"/>
    </location>
</feature>
<evidence type="ECO:0000256" key="2">
    <source>
        <dbReference type="ARBA" id="ARBA00012289"/>
    </source>
</evidence>
<keyword evidence="5 10" id="KW-0949">S-adenosyl-L-methionine</keyword>
<dbReference type="Gene3D" id="3.20.20.70">
    <property type="entry name" value="Aldolase class I"/>
    <property type="match status" value="1"/>
</dbReference>
<evidence type="ECO:0000256" key="11">
    <source>
        <dbReference type="PIRSR" id="PIRSR004762-2"/>
    </source>
</evidence>
<keyword evidence="15" id="KW-1185">Reference proteome</keyword>
<dbReference type="GO" id="GO:0046872">
    <property type="term" value="F:metal ion binding"/>
    <property type="evidence" value="ECO:0007669"/>
    <property type="project" value="UniProtKB-KW"/>
</dbReference>
<dbReference type="InterPro" id="IPR034405">
    <property type="entry name" value="F420"/>
</dbReference>
<dbReference type="SFLD" id="SFLDG01388">
    <property type="entry name" value="7_8-didemethyl-8-hydroxy-5-dea"/>
    <property type="match status" value="1"/>
</dbReference>
<dbReference type="InterPro" id="IPR006638">
    <property type="entry name" value="Elp3/MiaA/NifB-like_rSAM"/>
</dbReference>
<evidence type="ECO:0000256" key="9">
    <source>
        <dbReference type="ARBA" id="ARBA00048468"/>
    </source>
</evidence>
<name>A0A1E2VBJ5_9GAMM</name>
<dbReference type="Pfam" id="PF19288">
    <property type="entry name" value="CofH_C"/>
    <property type="match status" value="1"/>
</dbReference>
<dbReference type="PANTHER" id="PTHR43076">
    <property type="entry name" value="FO SYNTHASE (COFH)"/>
    <property type="match status" value="1"/>
</dbReference>
<evidence type="ECO:0000256" key="5">
    <source>
        <dbReference type="ARBA" id="ARBA00022691"/>
    </source>
</evidence>
<comment type="cofactor">
    <cofactor evidence="10">
        <name>[4Fe-4S] cluster</name>
        <dbReference type="ChEBI" id="CHEBI:49883"/>
    </cofactor>
    <text evidence="10">Binds 1 [4Fe-4S] cluster. The cluster is coordinated with 3 cysteines and an exchangeable S-adenosyl-L-methionine.</text>
</comment>
<dbReference type="SMART" id="SM00729">
    <property type="entry name" value="Elp3"/>
    <property type="match status" value="1"/>
</dbReference>
<dbReference type="SFLD" id="SFLDG01389">
    <property type="entry name" value="menaquinone_synthsis_involved"/>
    <property type="match status" value="1"/>
</dbReference>
<keyword evidence="6" id="KW-0479">Metal-binding</keyword>
<dbReference type="SFLD" id="SFLDF00343">
    <property type="entry name" value="aminofutalosine_synthase_(mqnE"/>
    <property type="match status" value="1"/>
</dbReference>
<dbReference type="GO" id="GO:0051539">
    <property type="term" value="F:4 iron, 4 sulfur cluster binding"/>
    <property type="evidence" value="ECO:0007669"/>
    <property type="project" value="UniProtKB-KW"/>
</dbReference>
<dbReference type="InterPro" id="IPR045567">
    <property type="entry name" value="CofH/MnqC-like_C"/>
</dbReference>
<evidence type="ECO:0000313" key="14">
    <source>
        <dbReference type="EMBL" id="ODC04313.1"/>
    </source>
</evidence>
<evidence type="ECO:0000313" key="15">
    <source>
        <dbReference type="Proteomes" id="UP000094291"/>
    </source>
</evidence>
<organism evidence="14 15">
    <name type="scientific">Terasakiispira papahanaumokuakeensis</name>
    <dbReference type="NCBI Taxonomy" id="197479"/>
    <lineage>
        <taxon>Bacteria</taxon>
        <taxon>Pseudomonadati</taxon>
        <taxon>Pseudomonadota</taxon>
        <taxon>Gammaproteobacteria</taxon>
        <taxon>Oceanospirillales</taxon>
        <taxon>Terasakiispira</taxon>
    </lineage>
</organism>
<evidence type="ECO:0000256" key="4">
    <source>
        <dbReference type="ARBA" id="ARBA00022679"/>
    </source>
</evidence>
<keyword evidence="8 10" id="KW-0411">Iron-sulfur</keyword>
<evidence type="ECO:0000256" key="12">
    <source>
        <dbReference type="SAM" id="MobiDB-lite"/>
    </source>
</evidence>
<feature type="binding site" evidence="11">
    <location>
        <position position="94"/>
    </location>
    <ligand>
        <name>S-adenosyl-L-methionine</name>
        <dbReference type="ChEBI" id="CHEBI:59789"/>
    </ligand>
</feature>
<feature type="binding site" evidence="10">
    <location>
        <position position="95"/>
    </location>
    <ligand>
        <name>[4Fe-4S] cluster</name>
        <dbReference type="ChEBI" id="CHEBI:49883"/>
        <note>4Fe-4S-S-AdoMet</note>
    </ligand>
</feature>
<dbReference type="NCBIfam" id="TIGR03551">
    <property type="entry name" value="F420_cofH"/>
    <property type="match status" value="1"/>
</dbReference>
<dbReference type="EMBL" id="MDTQ01000001">
    <property type="protein sequence ID" value="ODC04313.1"/>
    <property type="molecule type" value="Genomic_DNA"/>
</dbReference>
<proteinExistence type="inferred from homology"/>
<evidence type="ECO:0000256" key="6">
    <source>
        <dbReference type="ARBA" id="ARBA00022723"/>
    </source>
</evidence>
<dbReference type="OrthoDB" id="9802027at2"/>
<dbReference type="SFLD" id="SFLDS00029">
    <property type="entry name" value="Radical_SAM"/>
    <property type="match status" value="1"/>
</dbReference>
<evidence type="ECO:0000259" key="13">
    <source>
        <dbReference type="PROSITE" id="PS51918"/>
    </source>
</evidence>
<dbReference type="NCBIfam" id="NF005609">
    <property type="entry name" value="PRK07360.1"/>
    <property type="match status" value="1"/>
</dbReference>
<evidence type="ECO:0000256" key="7">
    <source>
        <dbReference type="ARBA" id="ARBA00023004"/>
    </source>
</evidence>
<dbReference type="InterPro" id="IPR058240">
    <property type="entry name" value="rSAM_sf"/>
</dbReference>
<feature type="binding site" evidence="10">
    <location>
        <position position="92"/>
    </location>
    <ligand>
        <name>[4Fe-4S] cluster</name>
        <dbReference type="ChEBI" id="CHEBI:49883"/>
        <note>4Fe-4S-S-AdoMet</note>
    </ligand>
</feature>
<dbReference type="Proteomes" id="UP000094291">
    <property type="component" value="Unassembled WGS sequence"/>
</dbReference>
<feature type="binding site" evidence="10">
    <location>
        <position position="88"/>
    </location>
    <ligand>
        <name>[4Fe-4S] cluster</name>
        <dbReference type="ChEBI" id="CHEBI:49883"/>
        <note>4Fe-4S-S-AdoMet</note>
    </ligand>
</feature>
<evidence type="ECO:0000256" key="1">
    <source>
        <dbReference type="ARBA" id="ARBA00004712"/>
    </source>
</evidence>
<dbReference type="GO" id="GO:0044689">
    <property type="term" value="F:7,8-didemethyl-8-hydroxy-5-deazariboflavin synthase activity"/>
    <property type="evidence" value="ECO:0007669"/>
    <property type="project" value="TreeGrafter"/>
</dbReference>
<reference evidence="14 15" key="1">
    <citation type="submission" date="2016-08" db="EMBL/GenBank/DDBJ databases">
        <authorList>
            <person name="Seilhamer J.J."/>
        </authorList>
    </citation>
    <scope>NUCLEOTIDE SEQUENCE [LARGE SCALE GENOMIC DNA]</scope>
    <source>
        <strain evidence="14 15">PH27A</strain>
    </source>
</reference>
<dbReference type="UniPathway" id="UPA00072"/>
<dbReference type="SUPFAM" id="SSF102114">
    <property type="entry name" value="Radical SAM enzymes"/>
    <property type="match status" value="1"/>
</dbReference>
<evidence type="ECO:0000256" key="10">
    <source>
        <dbReference type="PIRSR" id="PIRSR004762-1"/>
    </source>
</evidence>
<dbReference type="PROSITE" id="PS51918">
    <property type="entry name" value="RADICAL_SAM"/>
    <property type="match status" value="1"/>
</dbReference>
<dbReference type="CDD" id="cd01335">
    <property type="entry name" value="Radical_SAM"/>
    <property type="match status" value="1"/>
</dbReference>
<feature type="binding site" evidence="11">
    <location>
        <position position="319"/>
    </location>
    <ligand>
        <name>(3R)-3-methyl-D-ornithine</name>
        <dbReference type="ChEBI" id="CHEBI:64642"/>
    </ligand>
</feature>
<feature type="binding site" evidence="11">
    <location>
        <position position="200"/>
    </location>
    <ligand>
        <name>S-adenosyl-L-methionine</name>
        <dbReference type="ChEBI" id="CHEBI:59789"/>
    </ligand>
</feature>
<gene>
    <name evidence="14" type="ORF">BFW38_13000</name>
</gene>
<dbReference type="NCBIfam" id="TIGR00423">
    <property type="entry name" value="CofH family radical SAM protein"/>
    <property type="match status" value="1"/>
</dbReference>
<dbReference type="EC" id="2.5.1.147" evidence="2"/>
<keyword evidence="7 10" id="KW-0408">Iron</keyword>
<protein>
    <recommendedName>
        <fullName evidence="2">5-amino-6-(D-ribitylamino)uracil--L-tyrosine 4-hydroxyphenyl transferase</fullName>
        <ecNumber evidence="2">2.5.1.147</ecNumber>
    </recommendedName>
</protein>
<sequence>MKPSNHLTDHDLTPQTDSNSKVTPQIAAILQRARQGIAPSRAEGEQLFMAEGADYWALLTAADDVRQQRCGEKASFVITRNINFTNVCYMGCRFCNFSVNREDPTAEFLSVEEVADRAQEAWERGATEVCVQGGLHPDINPNDYRNLLRAIKQRLPDLHIHAFSPFEIWYGAKKARMSAEDFLRDLKACGLGSMPGTAAEILDVEVRQQLTKNKLTTDEWVKIIKAAHQVGIRTTATIMYGHVDAPRHWAEHLDLLRQIQQETGGFTEFVPLGFIHYKTALYNDNPDKVRTGPTRAEHFKMHAIARLMLQGQIDNIQASWVKMGPETAAQMLRAGANDLGGTLMNESISTAAGGEHGQEVMPEDMVRNIQRAGLTPVQRTTLYQVKQQFEPTAHDSLYDLHRRIRTEAVA</sequence>
<accession>A0A1E2VBJ5</accession>
<dbReference type="InterPro" id="IPR020050">
    <property type="entry name" value="FO_synthase_su2"/>
</dbReference>
<dbReference type="PANTHER" id="PTHR43076:SF1">
    <property type="entry name" value="LIPOYL SYNTHASE 2"/>
    <property type="match status" value="1"/>
</dbReference>
<keyword evidence="3 10" id="KW-0004">4Fe-4S</keyword>
<dbReference type="Pfam" id="PF04055">
    <property type="entry name" value="Radical_SAM"/>
    <property type="match status" value="1"/>
</dbReference>
<dbReference type="STRING" id="197479.BFW38_13000"/>
<feature type="binding site" evidence="11">
    <location>
        <position position="164"/>
    </location>
    <ligand>
        <name>(3R)-3-methyl-D-ornithine</name>
        <dbReference type="ChEBI" id="CHEBI:64642"/>
    </ligand>
</feature>
<dbReference type="GO" id="GO:0141093">
    <property type="term" value="F:5-amino-6-(D-ribitylamino)uracil--L-tyrosine 4-hydroxyphenyl transferase activity"/>
    <property type="evidence" value="ECO:0007669"/>
    <property type="project" value="UniProtKB-EC"/>
</dbReference>
<feature type="domain" description="Radical SAM core" evidence="13">
    <location>
        <begin position="74"/>
        <end position="312"/>
    </location>
</feature>
<evidence type="ECO:0000256" key="8">
    <source>
        <dbReference type="ARBA" id="ARBA00023014"/>
    </source>
</evidence>
<keyword evidence="4" id="KW-0808">Transferase</keyword>
<dbReference type="SFLD" id="SFLDG01064">
    <property type="entry name" value="F420__menaquinone_cofactor_bio"/>
    <property type="match status" value="1"/>
</dbReference>
<comment type="catalytic activity">
    <reaction evidence="9">
        <text>5-amino-6-(D-ribitylamino)uracil + L-tyrosine + S-adenosyl-L-methionine = 5-amino-5-(4-hydroxybenzyl)-6-(D-ribitylimino)-5,6-dihydrouracil + 2-iminoacetate + 5'-deoxyadenosine + L-methionine + H(+)</text>
        <dbReference type="Rhea" id="RHEA:55200"/>
        <dbReference type="ChEBI" id="CHEBI:15378"/>
        <dbReference type="ChEBI" id="CHEBI:15934"/>
        <dbReference type="ChEBI" id="CHEBI:17319"/>
        <dbReference type="ChEBI" id="CHEBI:57844"/>
        <dbReference type="ChEBI" id="CHEBI:58315"/>
        <dbReference type="ChEBI" id="CHEBI:59789"/>
        <dbReference type="ChEBI" id="CHEBI:77846"/>
        <dbReference type="ChEBI" id="CHEBI:85936"/>
        <dbReference type="EC" id="2.5.1.147"/>
    </reaction>
</comment>